<dbReference type="Gene3D" id="1.10.8.1180">
    <property type="match status" value="1"/>
</dbReference>
<dbReference type="InterPro" id="IPR040480">
    <property type="entry name" value="DnaT_DNA_bind"/>
</dbReference>
<accession>A0A662ZFW2</accession>
<dbReference type="EMBL" id="FOXF01000009">
    <property type="protein sequence ID" value="SFP21464.1"/>
    <property type="molecule type" value="Genomic_DNA"/>
</dbReference>
<dbReference type="Proteomes" id="UP000243745">
    <property type="component" value="Unassembled WGS sequence"/>
</dbReference>
<evidence type="ECO:0000313" key="2">
    <source>
        <dbReference type="EMBL" id="SFP21464.1"/>
    </source>
</evidence>
<proteinExistence type="predicted"/>
<evidence type="ECO:0000313" key="3">
    <source>
        <dbReference type="Proteomes" id="UP000243745"/>
    </source>
</evidence>
<dbReference type="RefSeq" id="WP_093141069.1">
    <property type="nucleotide sequence ID" value="NZ_FOXF01000009.1"/>
</dbReference>
<gene>
    <name evidence="2" type="ORF">SAMN02910344_00756</name>
</gene>
<name>A0A662ZFW2_9GAMM</name>
<protein>
    <recommendedName>
        <fullName evidence="1">DnaT DNA-binding domain-containing protein</fullName>
    </recommendedName>
</protein>
<feature type="domain" description="DnaT DNA-binding" evidence="1">
    <location>
        <begin position="119"/>
        <end position="181"/>
    </location>
</feature>
<dbReference type="OrthoDB" id="5591714at2"/>
<dbReference type="Pfam" id="PF17948">
    <property type="entry name" value="DnaT"/>
    <property type="match status" value="1"/>
</dbReference>
<evidence type="ECO:0000259" key="1">
    <source>
        <dbReference type="Pfam" id="PF17948"/>
    </source>
</evidence>
<keyword evidence="3" id="KW-1185">Reference proteome</keyword>
<sequence>MLNAQEIKIITNGYLHLQSRVIYTAYLSTYSENGEIVLDYVMALNSITIISQNGGYAYRPNAEEINGYILELIRFGLLEPLEKPASVVSGQVPYYSGIRCRLPARFAGTSEETSFRLYPMHADWQPSSQFAEQAQFSGLSDISFNLTELNEFVSYWITTRAVKDDPHWNLAFINFLKRKRHEI</sequence>
<reference evidence="2 3" key="1">
    <citation type="submission" date="2016-10" db="EMBL/GenBank/DDBJ databases">
        <authorList>
            <person name="Varghese N."/>
            <person name="Submissions S."/>
        </authorList>
    </citation>
    <scope>NUCLEOTIDE SEQUENCE [LARGE SCALE GENOMIC DNA]</scope>
    <source>
        <strain evidence="2 3">DSM 1361</strain>
    </source>
</reference>
<dbReference type="AlphaFoldDB" id="A0A662ZFW2"/>
<organism evidence="2 3">
    <name type="scientific">Ruminobacter amylophilus</name>
    <dbReference type="NCBI Taxonomy" id="867"/>
    <lineage>
        <taxon>Bacteria</taxon>
        <taxon>Pseudomonadati</taxon>
        <taxon>Pseudomonadota</taxon>
        <taxon>Gammaproteobacteria</taxon>
        <taxon>Aeromonadales</taxon>
        <taxon>Succinivibrionaceae</taxon>
        <taxon>Ruminobacter</taxon>
    </lineage>
</organism>